<feature type="domain" description="GS beta-grasp" evidence="8">
    <location>
        <begin position="19"/>
        <end position="103"/>
    </location>
</feature>
<evidence type="ECO:0000256" key="4">
    <source>
        <dbReference type="ARBA" id="ARBA00022598"/>
    </source>
</evidence>
<keyword evidence="6" id="KW-0067">ATP-binding</keyword>
<dbReference type="InterPro" id="IPR027303">
    <property type="entry name" value="Gln_synth_gly_rich_site"/>
</dbReference>
<keyword evidence="4" id="KW-0436">Ligase</keyword>
<dbReference type="InterPro" id="IPR008146">
    <property type="entry name" value="Gln_synth_cat_dom"/>
</dbReference>
<feature type="domain" description="GS catalytic" evidence="9">
    <location>
        <begin position="111"/>
        <end position="476"/>
    </location>
</feature>
<comment type="caution">
    <text evidence="10">The sequence shown here is derived from an EMBL/GenBank/DDBJ whole genome shotgun (WGS) entry which is preliminary data.</text>
</comment>
<dbReference type="GO" id="GO:0005737">
    <property type="term" value="C:cytoplasm"/>
    <property type="evidence" value="ECO:0007669"/>
    <property type="project" value="UniProtKB-SubCell"/>
</dbReference>
<dbReference type="GO" id="GO:0019740">
    <property type="term" value="P:nitrogen utilization"/>
    <property type="evidence" value="ECO:0007669"/>
    <property type="project" value="TreeGrafter"/>
</dbReference>
<dbReference type="EMBL" id="LAZR01000003">
    <property type="protein sequence ID" value="KKO11311.1"/>
    <property type="molecule type" value="Genomic_DNA"/>
</dbReference>
<dbReference type="NCBIfam" id="TIGR00653">
    <property type="entry name" value="GlnA"/>
    <property type="match status" value="1"/>
</dbReference>
<evidence type="ECO:0000256" key="3">
    <source>
        <dbReference type="ARBA" id="ARBA00022490"/>
    </source>
</evidence>
<dbReference type="Pfam" id="PF00120">
    <property type="entry name" value="Gln-synt_C"/>
    <property type="match status" value="1"/>
</dbReference>
<comment type="subcellular location">
    <subcellularLocation>
        <location evidence="1">Cytoplasm</location>
    </subcellularLocation>
</comment>
<keyword evidence="3" id="KW-0963">Cytoplasm</keyword>
<evidence type="ECO:0000313" key="10">
    <source>
        <dbReference type="EMBL" id="KKO11311.1"/>
    </source>
</evidence>
<dbReference type="GO" id="GO:0004356">
    <property type="term" value="F:glutamine synthetase activity"/>
    <property type="evidence" value="ECO:0007669"/>
    <property type="project" value="InterPro"/>
</dbReference>
<dbReference type="PROSITE" id="PS51986">
    <property type="entry name" value="GS_BETA_GRASP"/>
    <property type="match status" value="1"/>
</dbReference>
<name>A0A0F9W211_9ZZZZ</name>
<dbReference type="SUPFAM" id="SSF55931">
    <property type="entry name" value="Glutamine synthetase/guanido kinase"/>
    <property type="match status" value="1"/>
</dbReference>
<keyword evidence="5" id="KW-0547">Nucleotide-binding</keyword>
<evidence type="ECO:0000256" key="5">
    <source>
        <dbReference type="ARBA" id="ARBA00022741"/>
    </source>
</evidence>
<dbReference type="InterPro" id="IPR008147">
    <property type="entry name" value="Gln_synt_N"/>
</dbReference>
<evidence type="ECO:0000256" key="6">
    <source>
        <dbReference type="ARBA" id="ARBA00022840"/>
    </source>
</evidence>
<gene>
    <name evidence="10" type="ORF">LCGC14_0017910</name>
</gene>
<proteinExistence type="inferred from homology"/>
<evidence type="ECO:0000256" key="7">
    <source>
        <dbReference type="ARBA" id="ARBA00030668"/>
    </source>
</evidence>
<dbReference type="Gene3D" id="3.30.590.10">
    <property type="entry name" value="Glutamine synthetase/guanido kinase, catalytic domain"/>
    <property type="match status" value="1"/>
</dbReference>
<dbReference type="SUPFAM" id="SSF54368">
    <property type="entry name" value="Glutamine synthetase, N-terminal domain"/>
    <property type="match status" value="1"/>
</dbReference>
<dbReference type="InterPro" id="IPR036651">
    <property type="entry name" value="Gln_synt_N_sf"/>
</dbReference>
<evidence type="ECO:0000256" key="1">
    <source>
        <dbReference type="ARBA" id="ARBA00004496"/>
    </source>
</evidence>
<dbReference type="InterPro" id="IPR014746">
    <property type="entry name" value="Gln_synth/guanido_kin_cat_dom"/>
</dbReference>
<protein>
    <recommendedName>
        <fullName evidence="7">Glutamate--ammonia ligase</fullName>
    </recommendedName>
</protein>
<dbReference type="Gene3D" id="3.10.20.70">
    <property type="entry name" value="Glutamine synthetase, N-terminal domain"/>
    <property type="match status" value="1"/>
</dbReference>
<evidence type="ECO:0000256" key="2">
    <source>
        <dbReference type="ARBA" id="ARBA00009897"/>
    </source>
</evidence>
<evidence type="ECO:0000259" key="8">
    <source>
        <dbReference type="PROSITE" id="PS51986"/>
    </source>
</evidence>
<dbReference type="InterPro" id="IPR004809">
    <property type="entry name" value="Gln_synth_I"/>
</dbReference>
<sequence length="476" mass="53876">MMKDRPTTPKEFFDYAKSHDSEMVDLKFVDLLGTWQHCSFPIDTWDEGTFKDGVGFDGSSIRGWKGIHMSDMLAVPDATTTCIDPFFDAPTVSVIADIIDPITREDYPRDPRHVARKAEQYMVSTGLADTCHIGPEPEFFIFDEVRYEQNQHTGMYKIDSVEGAWNTARFEEPNLGYKPSFKGGYFPVSPTDTYHNLRGEMVYEMRKLGIVVEAHHHEVATAGQSEIDMQFCPLRQMGDQFMWFKYIIRNVARQHGKTVTFMPKPIFDDNGSGMHSHLSLWKDGKPLFAGDQYAGLSELALHAIGGLLRHAPAILAFAAPTTNSYRRLVPGFEAPVNLVYSARNRSAGIRIPMYSDNPKAKRLEFRCPDPTANGYLAWSAMLMAALDGIQNGIHPGDPLDRDIYEMTSEDLAKFAHTPASLEEAIDVLEKDHAFLTTGGVFTPDLIEAWIVWKRENELDPLRLRPHPFEFSLYYDS</sequence>
<dbReference type="AlphaFoldDB" id="A0A0F9W211"/>
<evidence type="ECO:0000259" key="9">
    <source>
        <dbReference type="PROSITE" id="PS51987"/>
    </source>
</evidence>
<comment type="similarity">
    <text evidence="2">Belongs to the glutamine synthetase family.</text>
</comment>
<dbReference type="PANTHER" id="PTHR43407">
    <property type="entry name" value="GLUTAMINE SYNTHETASE"/>
    <property type="match status" value="1"/>
</dbReference>
<dbReference type="PROSITE" id="PS00181">
    <property type="entry name" value="GLNA_ATP"/>
    <property type="match status" value="1"/>
</dbReference>
<accession>A0A0F9W211</accession>
<reference evidence="10" key="1">
    <citation type="journal article" date="2015" name="Nature">
        <title>Complex archaea that bridge the gap between prokaryotes and eukaryotes.</title>
        <authorList>
            <person name="Spang A."/>
            <person name="Saw J.H."/>
            <person name="Jorgensen S.L."/>
            <person name="Zaremba-Niedzwiedzka K."/>
            <person name="Martijn J."/>
            <person name="Lind A.E."/>
            <person name="van Eijk R."/>
            <person name="Schleper C."/>
            <person name="Guy L."/>
            <person name="Ettema T.J."/>
        </authorList>
    </citation>
    <scope>NUCLEOTIDE SEQUENCE</scope>
</reference>
<dbReference type="PROSITE" id="PS51987">
    <property type="entry name" value="GS_CATALYTIC"/>
    <property type="match status" value="1"/>
</dbReference>
<organism evidence="10">
    <name type="scientific">marine sediment metagenome</name>
    <dbReference type="NCBI Taxonomy" id="412755"/>
    <lineage>
        <taxon>unclassified sequences</taxon>
        <taxon>metagenomes</taxon>
        <taxon>ecological metagenomes</taxon>
    </lineage>
</organism>
<dbReference type="GO" id="GO:0006542">
    <property type="term" value="P:glutamine biosynthetic process"/>
    <property type="evidence" value="ECO:0007669"/>
    <property type="project" value="InterPro"/>
</dbReference>
<dbReference type="GO" id="GO:0016020">
    <property type="term" value="C:membrane"/>
    <property type="evidence" value="ECO:0007669"/>
    <property type="project" value="TreeGrafter"/>
</dbReference>
<dbReference type="SMART" id="SM01230">
    <property type="entry name" value="Gln-synt_C"/>
    <property type="match status" value="1"/>
</dbReference>
<dbReference type="PANTHER" id="PTHR43407:SF1">
    <property type="entry name" value="LENGSIN"/>
    <property type="match status" value="1"/>
</dbReference>
<dbReference type="Pfam" id="PF03951">
    <property type="entry name" value="Gln-synt_N"/>
    <property type="match status" value="1"/>
</dbReference>
<dbReference type="GO" id="GO:0005524">
    <property type="term" value="F:ATP binding"/>
    <property type="evidence" value="ECO:0007669"/>
    <property type="project" value="UniProtKB-KW"/>
</dbReference>
<dbReference type="FunFam" id="3.30.590.10:FF:000001">
    <property type="entry name" value="Glutamine synthetase"/>
    <property type="match status" value="1"/>
</dbReference>